<keyword evidence="9 10" id="KW-0472">Membrane</keyword>
<dbReference type="Gene3D" id="1.10.3730.20">
    <property type="match status" value="1"/>
</dbReference>
<dbReference type="GO" id="GO:0015297">
    <property type="term" value="F:antiporter activity"/>
    <property type="evidence" value="ECO:0007669"/>
    <property type="project" value="TreeGrafter"/>
</dbReference>
<evidence type="ECO:0000256" key="4">
    <source>
        <dbReference type="ARBA" id="ARBA00022448"/>
    </source>
</evidence>
<evidence type="ECO:0000256" key="9">
    <source>
        <dbReference type="ARBA" id="ARBA00023136"/>
    </source>
</evidence>
<protein>
    <recommendedName>
        <fullName evidence="3">Spermidine export protein MdtJ</fullName>
    </recommendedName>
</protein>
<organism evidence="11">
    <name type="scientific">Pseudomonas tritici</name>
    <dbReference type="NCBI Taxonomy" id="2745518"/>
    <lineage>
        <taxon>Bacteria</taxon>
        <taxon>Pseudomonadati</taxon>
        <taxon>Pseudomonadota</taxon>
        <taxon>Gammaproteobacteria</taxon>
        <taxon>Pseudomonadales</taxon>
        <taxon>Pseudomonadaceae</taxon>
        <taxon>Pseudomonas</taxon>
    </lineage>
</organism>
<feature type="transmembrane region" description="Helical" evidence="10">
    <location>
        <begin position="85"/>
        <end position="101"/>
    </location>
</feature>
<proteinExistence type="inferred from homology"/>
<keyword evidence="5" id="KW-1003">Cell membrane</keyword>
<dbReference type="InterPro" id="IPR045324">
    <property type="entry name" value="Small_multidrug_res"/>
</dbReference>
<evidence type="ECO:0000256" key="5">
    <source>
        <dbReference type="ARBA" id="ARBA00022475"/>
    </source>
</evidence>
<name>A0A8I0CYF5_9PSED</name>
<keyword evidence="8 10" id="KW-1133">Transmembrane helix</keyword>
<evidence type="ECO:0000256" key="6">
    <source>
        <dbReference type="ARBA" id="ARBA00022519"/>
    </source>
</evidence>
<dbReference type="AlphaFoldDB" id="A0A8I0CYF5"/>
<dbReference type="Pfam" id="PF00893">
    <property type="entry name" value="Multi_Drug_Res"/>
    <property type="match status" value="1"/>
</dbReference>
<comment type="caution">
    <text evidence="11">The sequence shown here is derived from an EMBL/GenBank/DDBJ whole genome shotgun (WGS) entry which is preliminary data.</text>
</comment>
<sequence length="120" mass="13069">MFYWILLALAIVAEITGTLSMKWASISDDNTGFILMLVMISLSYIFLSFAVKKIALGVAYALWEGIGILLITLFSVMLFDEALSTMKIAGLATLVVGIVLIKSGTRKPTKQPKEQAHATV</sequence>
<dbReference type="InterPro" id="IPR000390">
    <property type="entry name" value="Small_drug/metabolite_transptr"/>
</dbReference>
<gene>
    <name evidence="11" type="primary">mdtJ</name>
    <name evidence="11" type="ORF">HU722_22470</name>
</gene>
<dbReference type="FunFam" id="1.10.3730.20:FF:000001">
    <property type="entry name" value="Quaternary ammonium compound resistance transporter SugE"/>
    <property type="match status" value="1"/>
</dbReference>
<reference evidence="11" key="1">
    <citation type="journal article" date="2020" name="Microorganisms">
        <title>Reliable Identification of Environmental Pseudomonas Isolates Using the rpoD Gene.</title>
        <authorList>
            <consortium name="The Broad Institute Genome Sequencing Platform"/>
            <person name="Girard L."/>
            <person name="Lood C."/>
            <person name="Rokni-Zadeh H."/>
            <person name="van Noort V."/>
            <person name="Lavigne R."/>
            <person name="De Mot R."/>
        </authorList>
    </citation>
    <scope>NUCLEOTIDE SEQUENCE [LARGE SCALE GENOMIC DNA]</scope>
    <source>
        <strain evidence="11">SWRI145</strain>
    </source>
</reference>
<evidence type="ECO:0000256" key="7">
    <source>
        <dbReference type="ARBA" id="ARBA00022692"/>
    </source>
</evidence>
<evidence type="ECO:0000256" key="2">
    <source>
        <dbReference type="ARBA" id="ARBA00011358"/>
    </source>
</evidence>
<dbReference type="EMBL" id="JABWQF010000014">
    <property type="protein sequence ID" value="MBC3294289.1"/>
    <property type="molecule type" value="Genomic_DNA"/>
</dbReference>
<dbReference type="GO" id="GO:0005886">
    <property type="term" value="C:plasma membrane"/>
    <property type="evidence" value="ECO:0007669"/>
    <property type="project" value="UniProtKB-SubCell"/>
</dbReference>
<comment type="subcellular location">
    <subcellularLocation>
        <location evidence="1">Cell inner membrane</location>
        <topology evidence="1">Multi-pass membrane protein</topology>
    </subcellularLocation>
</comment>
<dbReference type="GO" id="GO:0015220">
    <property type="term" value="F:choline transmembrane transporter activity"/>
    <property type="evidence" value="ECO:0007669"/>
    <property type="project" value="TreeGrafter"/>
</dbReference>
<feature type="transmembrane region" description="Helical" evidence="10">
    <location>
        <begin position="58"/>
        <end position="79"/>
    </location>
</feature>
<evidence type="ECO:0000313" key="11">
    <source>
        <dbReference type="EMBL" id="MBC3294289.1"/>
    </source>
</evidence>
<dbReference type="HAMAP" id="MF_01598">
    <property type="entry name" value="MdtJ"/>
    <property type="match status" value="1"/>
</dbReference>
<accession>A0A8I0CYF5</accession>
<keyword evidence="4" id="KW-0813">Transport</keyword>
<dbReference type="PANTHER" id="PTHR30561">
    <property type="entry name" value="SMR FAMILY PROTON-DEPENDENT DRUG EFFLUX TRANSPORTER SUGE"/>
    <property type="match status" value="1"/>
</dbReference>
<dbReference type="PANTHER" id="PTHR30561:SF2">
    <property type="entry name" value="SPERMIDINE EXPORT PROTEIN MDTJ"/>
    <property type="match status" value="1"/>
</dbReference>
<dbReference type="SMR" id="A0A8I0CYF5"/>
<dbReference type="GO" id="GO:0015199">
    <property type="term" value="F:amino-acid betaine transmembrane transporter activity"/>
    <property type="evidence" value="ECO:0007669"/>
    <property type="project" value="TreeGrafter"/>
</dbReference>
<comment type="subunit">
    <text evidence="2">Forms a complex with MdtI.</text>
</comment>
<keyword evidence="6" id="KW-0997">Cell inner membrane</keyword>
<dbReference type="NCBIfam" id="NF007767">
    <property type="entry name" value="PRK10452.1"/>
    <property type="match status" value="1"/>
</dbReference>
<dbReference type="InterPro" id="IPR037185">
    <property type="entry name" value="EmrE-like"/>
</dbReference>
<evidence type="ECO:0000256" key="8">
    <source>
        <dbReference type="ARBA" id="ARBA00022989"/>
    </source>
</evidence>
<dbReference type="GO" id="GO:0031460">
    <property type="term" value="P:glycine betaine transport"/>
    <property type="evidence" value="ECO:0007669"/>
    <property type="project" value="TreeGrafter"/>
</dbReference>
<evidence type="ECO:0000256" key="1">
    <source>
        <dbReference type="ARBA" id="ARBA00004429"/>
    </source>
</evidence>
<dbReference type="GO" id="GO:0015606">
    <property type="term" value="F:spermidine transmembrane transporter activity"/>
    <property type="evidence" value="ECO:0007669"/>
    <property type="project" value="InterPro"/>
</dbReference>
<evidence type="ECO:0000256" key="3">
    <source>
        <dbReference type="ARBA" id="ARBA00021112"/>
    </source>
</evidence>
<feature type="transmembrane region" description="Helical" evidence="10">
    <location>
        <begin position="30"/>
        <end position="51"/>
    </location>
</feature>
<evidence type="ECO:0000256" key="10">
    <source>
        <dbReference type="SAM" id="Phobius"/>
    </source>
</evidence>
<dbReference type="SUPFAM" id="SSF103481">
    <property type="entry name" value="Multidrug resistance efflux transporter EmrE"/>
    <property type="match status" value="1"/>
</dbReference>
<dbReference type="GO" id="GO:1990961">
    <property type="term" value="P:xenobiotic detoxification by transmembrane export across the plasma membrane"/>
    <property type="evidence" value="ECO:0007669"/>
    <property type="project" value="UniProtKB-ARBA"/>
</dbReference>
<keyword evidence="7 10" id="KW-0812">Transmembrane</keyword>
<dbReference type="InterPro" id="IPR023740">
    <property type="entry name" value="Spermidine_export_MdtJ"/>
</dbReference>